<comment type="caution">
    <text evidence="2">The sequence shown here is derived from an EMBL/GenBank/DDBJ whole genome shotgun (WGS) entry which is preliminary data.</text>
</comment>
<evidence type="ECO:0000313" key="3">
    <source>
        <dbReference type="Proteomes" id="UP001232063"/>
    </source>
</evidence>
<evidence type="ECO:0000313" key="2">
    <source>
        <dbReference type="EMBL" id="MDJ1503860.1"/>
    </source>
</evidence>
<dbReference type="EMBL" id="JASJOU010000009">
    <property type="protein sequence ID" value="MDJ1503860.1"/>
    <property type="molecule type" value="Genomic_DNA"/>
</dbReference>
<sequence>MTTFHHNSTTKPLDLWVSDELLSPNPSARPCPLLMHLSEADTSTQTLFWNPLRAVLPGLVRVHRFKNIEDAGNLVVIPHDAKEWMFQKRLGELRNYIRRVLATGRTVVTFAGGMEYEPQPGEIVFATSVYQYPGEKLLPIPTWIYDIGHLITPITKPATPTIAFDGNTKYSSTINKLTKPIPVPDAVIYKLALSRTLGRTLDIKYRFMIPRLLRQRVLKAVRAASNLKSHLVERDHFFVLAEEERVKARAEYLRSTQEHAYILCMRGDANGDFRTYEVLSAGRIPVIIDTKLQLPPLQGLKWEDFCVFVPLTKLDQIGEIVQQFHAKLTEETFQEKCQMARAAFDQLLPHNFIVHVINEIHARVASSSKDIPVIAGAATTETTYQRPGKK</sequence>
<dbReference type="InterPro" id="IPR040911">
    <property type="entry name" value="Exostosin_GT47"/>
</dbReference>
<proteinExistence type="predicted"/>
<reference evidence="2" key="1">
    <citation type="submission" date="2023-05" db="EMBL/GenBank/DDBJ databases">
        <authorList>
            <person name="Zhang X."/>
        </authorList>
    </citation>
    <scope>NUCLEOTIDE SEQUENCE</scope>
    <source>
        <strain evidence="2">BD1B2-1</strain>
    </source>
</reference>
<accession>A0AAE3R9A8</accession>
<feature type="domain" description="Exostosin GT47" evidence="1">
    <location>
        <begin position="247"/>
        <end position="323"/>
    </location>
</feature>
<organism evidence="2 3">
    <name type="scientific">Xanthocytophaga agilis</name>
    <dbReference type="NCBI Taxonomy" id="3048010"/>
    <lineage>
        <taxon>Bacteria</taxon>
        <taxon>Pseudomonadati</taxon>
        <taxon>Bacteroidota</taxon>
        <taxon>Cytophagia</taxon>
        <taxon>Cytophagales</taxon>
        <taxon>Rhodocytophagaceae</taxon>
        <taxon>Xanthocytophaga</taxon>
    </lineage>
</organism>
<dbReference type="Proteomes" id="UP001232063">
    <property type="component" value="Unassembled WGS sequence"/>
</dbReference>
<dbReference type="Pfam" id="PF03016">
    <property type="entry name" value="Exostosin_GT47"/>
    <property type="match status" value="1"/>
</dbReference>
<dbReference type="AlphaFoldDB" id="A0AAE3R9A8"/>
<evidence type="ECO:0000259" key="1">
    <source>
        <dbReference type="Pfam" id="PF03016"/>
    </source>
</evidence>
<gene>
    <name evidence="2" type="ORF">QNI22_24570</name>
</gene>
<name>A0AAE3R9A8_9BACT</name>
<keyword evidence="3" id="KW-1185">Reference proteome</keyword>
<dbReference type="RefSeq" id="WP_314514540.1">
    <property type="nucleotide sequence ID" value="NZ_JASJOU010000009.1"/>
</dbReference>
<protein>
    <submittedName>
        <fullName evidence="2">Exostosin family protein</fullName>
    </submittedName>
</protein>